<protein>
    <submittedName>
        <fullName evidence="1">Uncharacterized protein</fullName>
    </submittedName>
</protein>
<dbReference type="AlphaFoldDB" id="A0A835YPZ3"/>
<dbReference type="Proteomes" id="UP000664859">
    <property type="component" value="Unassembled WGS sequence"/>
</dbReference>
<sequence length="152" mass="15334">MDDGAQVHAALTFEAQVSRMMRSFPDDASIQVWGTHAIRAQIWDDVNNIEFKDRLGQAGACAALDLQAAAASAIESMAERNNGAGAAAIAQQFLDAGAGEALKEALAASTIGGATSDTLKALTALAHYGAGAAQLLAAGVAEAIVAAAPAKQ</sequence>
<keyword evidence="2" id="KW-1185">Reference proteome</keyword>
<proteinExistence type="predicted"/>
<gene>
    <name evidence="1" type="ORF">JKP88DRAFT_273760</name>
</gene>
<name>A0A835YPZ3_9STRA</name>
<reference evidence="1" key="1">
    <citation type="submission" date="2021-02" db="EMBL/GenBank/DDBJ databases">
        <title>First Annotated Genome of the Yellow-green Alga Tribonema minus.</title>
        <authorList>
            <person name="Mahan K.M."/>
        </authorList>
    </citation>
    <scope>NUCLEOTIDE SEQUENCE</scope>
    <source>
        <strain evidence="1">UTEX B ZZ1240</strain>
    </source>
</reference>
<evidence type="ECO:0000313" key="2">
    <source>
        <dbReference type="Proteomes" id="UP000664859"/>
    </source>
</evidence>
<evidence type="ECO:0000313" key="1">
    <source>
        <dbReference type="EMBL" id="KAG5178498.1"/>
    </source>
</evidence>
<comment type="caution">
    <text evidence="1">The sequence shown here is derived from an EMBL/GenBank/DDBJ whole genome shotgun (WGS) entry which is preliminary data.</text>
</comment>
<accession>A0A835YPZ3</accession>
<dbReference type="EMBL" id="JAFCMP010000514">
    <property type="protein sequence ID" value="KAG5178498.1"/>
    <property type="molecule type" value="Genomic_DNA"/>
</dbReference>
<organism evidence="1 2">
    <name type="scientific">Tribonema minus</name>
    <dbReference type="NCBI Taxonomy" id="303371"/>
    <lineage>
        <taxon>Eukaryota</taxon>
        <taxon>Sar</taxon>
        <taxon>Stramenopiles</taxon>
        <taxon>Ochrophyta</taxon>
        <taxon>PX clade</taxon>
        <taxon>Xanthophyceae</taxon>
        <taxon>Tribonematales</taxon>
        <taxon>Tribonemataceae</taxon>
        <taxon>Tribonema</taxon>
    </lineage>
</organism>